<reference evidence="2" key="2">
    <citation type="submission" date="2025-05" db="UniProtKB">
        <authorList>
            <consortium name="EnsemblMetazoa"/>
        </authorList>
    </citation>
    <scope>IDENTIFICATION</scope>
    <source>
        <strain evidence="2">Foshan</strain>
    </source>
</reference>
<protein>
    <recommendedName>
        <fullName evidence="1">DUF4806 domain-containing protein</fullName>
    </recommendedName>
</protein>
<accession>A0ABM1XMM4</accession>
<evidence type="ECO:0000313" key="2">
    <source>
        <dbReference type="EnsemblMetazoa" id="AALFPA23_001029.P38459"/>
    </source>
</evidence>
<dbReference type="EnsemblMetazoa" id="AALFPA23_001029.R38459">
    <property type="protein sequence ID" value="AALFPA23_001029.P38459"/>
    <property type="gene ID" value="AALFPA23_001029"/>
</dbReference>
<feature type="domain" description="DUF4806" evidence="1">
    <location>
        <begin position="57"/>
        <end position="142"/>
    </location>
</feature>
<reference evidence="3" key="1">
    <citation type="journal article" date="2015" name="Proc. Natl. Acad. Sci. U.S.A.">
        <title>Genome sequence of the Asian Tiger mosquito, Aedes albopictus, reveals insights into its biology, genetics, and evolution.</title>
        <authorList>
            <person name="Chen X.G."/>
            <person name="Jiang X."/>
            <person name="Gu J."/>
            <person name="Xu M."/>
            <person name="Wu Y."/>
            <person name="Deng Y."/>
            <person name="Zhang C."/>
            <person name="Bonizzoni M."/>
            <person name="Dermauw W."/>
            <person name="Vontas J."/>
            <person name="Armbruster P."/>
            <person name="Huang X."/>
            <person name="Yang Y."/>
            <person name="Zhang H."/>
            <person name="He W."/>
            <person name="Peng H."/>
            <person name="Liu Y."/>
            <person name="Wu K."/>
            <person name="Chen J."/>
            <person name="Lirakis M."/>
            <person name="Topalis P."/>
            <person name="Van Leeuwen T."/>
            <person name="Hall A.B."/>
            <person name="Jiang X."/>
            <person name="Thorpe C."/>
            <person name="Mueller R.L."/>
            <person name="Sun C."/>
            <person name="Waterhouse R.M."/>
            <person name="Yan G."/>
            <person name="Tu Z.J."/>
            <person name="Fang X."/>
            <person name="James A.A."/>
        </authorList>
    </citation>
    <scope>NUCLEOTIDE SEQUENCE [LARGE SCALE GENOMIC DNA]</scope>
    <source>
        <strain evidence="3">Foshan</strain>
    </source>
</reference>
<name>A0ABM1XMM4_AEDAL</name>
<dbReference type="Pfam" id="PF16064">
    <property type="entry name" value="DUF4806"/>
    <property type="match status" value="1"/>
</dbReference>
<evidence type="ECO:0000259" key="1">
    <source>
        <dbReference type="Pfam" id="PF16064"/>
    </source>
</evidence>
<dbReference type="RefSeq" id="XP_062698280.1">
    <property type="nucleotide sequence ID" value="XM_062842296.1"/>
</dbReference>
<dbReference type="Proteomes" id="UP000069940">
    <property type="component" value="Unassembled WGS sequence"/>
</dbReference>
<proteinExistence type="predicted"/>
<sequence>MFLADNKSDESNICVVCTAEGEYKIQEKPAATARQTKATKAPSKASSPVRVVCILGGFTFPISDGDEVERLEKSISERADIREEYVKLLKRKSKHIKLFQFMPSVFSDEALEGYNFNGANVLGRRKIAMKGYSIFSSCFMDAYESEGLTMEELANQITTAIKQTRNRMRQRTFRVKRSIEKMLKEKSEY</sequence>
<organism evidence="2 3">
    <name type="scientific">Aedes albopictus</name>
    <name type="common">Asian tiger mosquito</name>
    <name type="synonym">Stegomyia albopicta</name>
    <dbReference type="NCBI Taxonomy" id="7160"/>
    <lineage>
        <taxon>Eukaryota</taxon>
        <taxon>Metazoa</taxon>
        <taxon>Ecdysozoa</taxon>
        <taxon>Arthropoda</taxon>
        <taxon>Hexapoda</taxon>
        <taxon>Insecta</taxon>
        <taxon>Pterygota</taxon>
        <taxon>Neoptera</taxon>
        <taxon>Endopterygota</taxon>
        <taxon>Diptera</taxon>
        <taxon>Nematocera</taxon>
        <taxon>Culicoidea</taxon>
        <taxon>Culicidae</taxon>
        <taxon>Culicinae</taxon>
        <taxon>Aedini</taxon>
        <taxon>Aedes</taxon>
        <taxon>Stegomyia</taxon>
    </lineage>
</organism>
<keyword evidence="3" id="KW-1185">Reference proteome</keyword>
<evidence type="ECO:0000313" key="3">
    <source>
        <dbReference type="Proteomes" id="UP000069940"/>
    </source>
</evidence>
<dbReference type="GeneID" id="134284063"/>
<dbReference type="InterPro" id="IPR032071">
    <property type="entry name" value="DUF4806"/>
</dbReference>